<accession>A0A4R2KRR2</accession>
<evidence type="ECO:0000313" key="4">
    <source>
        <dbReference type="EMBL" id="TCO75462.1"/>
    </source>
</evidence>
<protein>
    <submittedName>
        <fullName evidence="4">Inosine-uridine nucleoside N-ribohydrolase</fullName>
    </submittedName>
</protein>
<evidence type="ECO:0000256" key="2">
    <source>
        <dbReference type="ARBA" id="ARBA00023295"/>
    </source>
</evidence>
<feature type="domain" description="Inosine/uridine-preferring nucleoside hydrolase" evidence="3">
    <location>
        <begin position="9"/>
        <end position="313"/>
    </location>
</feature>
<dbReference type="GO" id="GO:0008477">
    <property type="term" value="F:purine nucleosidase activity"/>
    <property type="evidence" value="ECO:0007669"/>
    <property type="project" value="TreeGrafter"/>
</dbReference>
<dbReference type="AlphaFoldDB" id="A0A4R2KRR2"/>
<dbReference type="GO" id="GO:0006152">
    <property type="term" value="P:purine nucleoside catabolic process"/>
    <property type="evidence" value="ECO:0007669"/>
    <property type="project" value="TreeGrafter"/>
</dbReference>
<dbReference type="Proteomes" id="UP000294980">
    <property type="component" value="Unassembled WGS sequence"/>
</dbReference>
<dbReference type="Gene3D" id="3.90.245.10">
    <property type="entry name" value="Ribonucleoside hydrolase-like"/>
    <property type="match status" value="1"/>
</dbReference>
<dbReference type="EMBL" id="SLWX01000008">
    <property type="protein sequence ID" value="TCO75462.1"/>
    <property type="molecule type" value="Genomic_DNA"/>
</dbReference>
<dbReference type="SUPFAM" id="SSF53590">
    <property type="entry name" value="Nucleoside hydrolase"/>
    <property type="match status" value="1"/>
</dbReference>
<keyword evidence="5" id="KW-1185">Reference proteome</keyword>
<evidence type="ECO:0000256" key="1">
    <source>
        <dbReference type="ARBA" id="ARBA00022801"/>
    </source>
</evidence>
<dbReference type="PANTHER" id="PTHR12304">
    <property type="entry name" value="INOSINE-URIDINE PREFERRING NUCLEOSIDE HYDROLASE"/>
    <property type="match status" value="1"/>
</dbReference>
<gene>
    <name evidence="4" type="ORF">EV688_10828</name>
</gene>
<proteinExistence type="predicted"/>
<dbReference type="PANTHER" id="PTHR12304:SF4">
    <property type="entry name" value="URIDINE NUCLEOSIDASE"/>
    <property type="match status" value="1"/>
</dbReference>
<dbReference type="CDD" id="cd02650">
    <property type="entry name" value="nuc_hydro_CaPnhB"/>
    <property type="match status" value="1"/>
</dbReference>
<dbReference type="OrthoDB" id="9797882at2"/>
<keyword evidence="2" id="KW-0326">Glycosidase</keyword>
<dbReference type="InterPro" id="IPR023186">
    <property type="entry name" value="IUNH"/>
</dbReference>
<dbReference type="InterPro" id="IPR036452">
    <property type="entry name" value="Ribo_hydro-like"/>
</dbReference>
<dbReference type="InterPro" id="IPR001910">
    <property type="entry name" value="Inosine/uridine_hydrolase_dom"/>
</dbReference>
<keyword evidence="1 4" id="KW-0378">Hydrolase</keyword>
<reference evidence="4 5" key="1">
    <citation type="submission" date="2019-03" db="EMBL/GenBank/DDBJ databases">
        <title>Genomic Encyclopedia of Type Strains, Phase IV (KMG-IV): sequencing the most valuable type-strain genomes for metagenomic binning, comparative biology and taxonomic classification.</title>
        <authorList>
            <person name="Goeker M."/>
        </authorList>
    </citation>
    <scope>NUCLEOTIDE SEQUENCE [LARGE SCALE GENOMIC DNA]</scope>
    <source>
        <strain evidence="4 5">DSM 23344</strain>
    </source>
</reference>
<dbReference type="RefSeq" id="WP_117318073.1">
    <property type="nucleotide sequence ID" value="NZ_QQSW01000010.1"/>
</dbReference>
<sequence>MSTPARKRVIFDTDIGIDDAMALLFLHYSPDVELVAITSVAGNASIDDTTRNALHVKERFGIAAPVHRGAARASGPALGEGYPDFVHGRNGLGDLAFDEPALREDPLPAAEAIVALAMAHPGELSLVAVGRLTNIAAALALCPRLPQLLREVVVMGGVFGVDGQGGNVSPVAEANIAGDPAAADAVFVSGMPLTLVGLDVTAKTRMDESFIRQLRERAGDAGEFIYRTTRLYFDFYEQSDGSRDCPIHDSSAVACLLAPSLYRTRSRVVRVAIGGIAIGQTVAGEPGADYVSDAWREAPPLQICVDVDADAVRQLYLETLALAGKGGGR</sequence>
<comment type="caution">
    <text evidence="4">The sequence shown here is derived from an EMBL/GenBank/DDBJ whole genome shotgun (WGS) entry which is preliminary data.</text>
</comment>
<name>A0A4R2KRR2_9GAMM</name>
<evidence type="ECO:0000313" key="5">
    <source>
        <dbReference type="Proteomes" id="UP000294980"/>
    </source>
</evidence>
<dbReference type="Pfam" id="PF01156">
    <property type="entry name" value="IU_nuc_hydro"/>
    <property type="match status" value="1"/>
</dbReference>
<organism evidence="4 5">
    <name type="scientific">Chromatocurvus halotolerans</name>
    <dbReference type="NCBI Taxonomy" id="1132028"/>
    <lineage>
        <taxon>Bacteria</taxon>
        <taxon>Pseudomonadati</taxon>
        <taxon>Pseudomonadota</taxon>
        <taxon>Gammaproteobacteria</taxon>
        <taxon>Cellvibrionales</taxon>
        <taxon>Halieaceae</taxon>
        <taxon>Chromatocurvus</taxon>
    </lineage>
</organism>
<dbReference type="GO" id="GO:0005829">
    <property type="term" value="C:cytosol"/>
    <property type="evidence" value="ECO:0007669"/>
    <property type="project" value="TreeGrafter"/>
</dbReference>
<evidence type="ECO:0000259" key="3">
    <source>
        <dbReference type="Pfam" id="PF01156"/>
    </source>
</evidence>